<gene>
    <name evidence="1" type="ORF">E2C01_051629</name>
</gene>
<protein>
    <submittedName>
        <fullName evidence="1">Uncharacterized protein</fullName>
    </submittedName>
</protein>
<comment type="caution">
    <text evidence="1">The sequence shown here is derived from an EMBL/GenBank/DDBJ whole genome shotgun (WGS) entry which is preliminary data.</text>
</comment>
<dbReference type="AlphaFoldDB" id="A0A5B7GMA7"/>
<dbReference type="EMBL" id="VSRR010014954">
    <property type="protein sequence ID" value="MPC57644.1"/>
    <property type="molecule type" value="Genomic_DNA"/>
</dbReference>
<reference evidence="1 2" key="1">
    <citation type="submission" date="2019-05" db="EMBL/GenBank/DDBJ databases">
        <title>Another draft genome of Portunus trituberculatus and its Hox gene families provides insights of decapod evolution.</title>
        <authorList>
            <person name="Jeong J.-H."/>
            <person name="Song I."/>
            <person name="Kim S."/>
            <person name="Choi T."/>
            <person name="Kim D."/>
            <person name="Ryu S."/>
            <person name="Kim W."/>
        </authorList>
    </citation>
    <scope>NUCLEOTIDE SEQUENCE [LARGE SCALE GENOMIC DNA]</scope>
    <source>
        <tissue evidence="1">Muscle</tissue>
    </source>
</reference>
<evidence type="ECO:0000313" key="2">
    <source>
        <dbReference type="Proteomes" id="UP000324222"/>
    </source>
</evidence>
<organism evidence="1 2">
    <name type="scientific">Portunus trituberculatus</name>
    <name type="common">Swimming crab</name>
    <name type="synonym">Neptunus trituberculatus</name>
    <dbReference type="NCBI Taxonomy" id="210409"/>
    <lineage>
        <taxon>Eukaryota</taxon>
        <taxon>Metazoa</taxon>
        <taxon>Ecdysozoa</taxon>
        <taxon>Arthropoda</taxon>
        <taxon>Crustacea</taxon>
        <taxon>Multicrustacea</taxon>
        <taxon>Malacostraca</taxon>
        <taxon>Eumalacostraca</taxon>
        <taxon>Eucarida</taxon>
        <taxon>Decapoda</taxon>
        <taxon>Pleocyemata</taxon>
        <taxon>Brachyura</taxon>
        <taxon>Eubrachyura</taxon>
        <taxon>Portunoidea</taxon>
        <taxon>Portunidae</taxon>
        <taxon>Portuninae</taxon>
        <taxon>Portunus</taxon>
    </lineage>
</organism>
<keyword evidence="2" id="KW-1185">Reference proteome</keyword>
<proteinExistence type="predicted"/>
<sequence>MTRWFPRDDGGVVAGSGVSVLVGEGGVNGWLAGCVGLFWVHWRGGARQSGGAKMRTKENCMFNLTTGDMNGGKCVMVNSELTIYTEATMDGNTKEYSHEEHADWSTPPYCAKSF</sequence>
<name>A0A5B7GMA7_PORTR</name>
<accession>A0A5B7GMA7</accession>
<evidence type="ECO:0000313" key="1">
    <source>
        <dbReference type="EMBL" id="MPC57644.1"/>
    </source>
</evidence>
<dbReference type="Proteomes" id="UP000324222">
    <property type="component" value="Unassembled WGS sequence"/>
</dbReference>